<keyword evidence="1" id="KW-0472">Membrane</keyword>
<reference evidence="3" key="1">
    <citation type="journal article" date="2019" name="Int. J. Syst. Evol. Microbiol.">
        <title>The Global Catalogue of Microorganisms (GCM) 10K type strain sequencing project: providing services to taxonomists for standard genome sequencing and annotation.</title>
        <authorList>
            <consortium name="The Broad Institute Genomics Platform"/>
            <consortium name="The Broad Institute Genome Sequencing Center for Infectious Disease"/>
            <person name="Wu L."/>
            <person name="Ma J."/>
        </authorList>
    </citation>
    <scope>NUCLEOTIDE SEQUENCE [LARGE SCALE GENOMIC DNA]</scope>
    <source>
        <strain evidence="3">CCUG 64793</strain>
    </source>
</reference>
<sequence length="49" mass="5488">MEIFTEFVHNYKGSLRGLNIFAKILVTLALALIFFAIISAIVNVVLYTV</sequence>
<feature type="transmembrane region" description="Helical" evidence="1">
    <location>
        <begin position="20"/>
        <end position="46"/>
    </location>
</feature>
<gene>
    <name evidence="2" type="ORF">ACFQ3Q_00295</name>
</gene>
<evidence type="ECO:0000313" key="3">
    <source>
        <dbReference type="Proteomes" id="UP001597131"/>
    </source>
</evidence>
<protein>
    <submittedName>
        <fullName evidence="2">Uncharacterized protein</fullName>
    </submittedName>
</protein>
<proteinExistence type="predicted"/>
<dbReference type="EMBL" id="JBHTLI010000001">
    <property type="protein sequence ID" value="MFD1094174.1"/>
    <property type="molecule type" value="Genomic_DNA"/>
</dbReference>
<dbReference type="Proteomes" id="UP001597131">
    <property type="component" value="Unassembled WGS sequence"/>
</dbReference>
<accession>A0ABW3NMW2</accession>
<keyword evidence="1" id="KW-0812">Transmembrane</keyword>
<evidence type="ECO:0000313" key="2">
    <source>
        <dbReference type="EMBL" id="MFD1094174.1"/>
    </source>
</evidence>
<evidence type="ECO:0000256" key="1">
    <source>
        <dbReference type="SAM" id="Phobius"/>
    </source>
</evidence>
<dbReference type="RefSeq" id="WP_380741793.1">
    <property type="nucleotide sequence ID" value="NZ_JBHTLI010000001.1"/>
</dbReference>
<comment type="caution">
    <text evidence="2">The sequence shown here is derived from an EMBL/GenBank/DDBJ whole genome shotgun (WGS) entry which is preliminary data.</text>
</comment>
<organism evidence="2 3">
    <name type="scientific">Salegentibacter chungangensis</name>
    <dbReference type="NCBI Taxonomy" id="1335724"/>
    <lineage>
        <taxon>Bacteria</taxon>
        <taxon>Pseudomonadati</taxon>
        <taxon>Bacteroidota</taxon>
        <taxon>Flavobacteriia</taxon>
        <taxon>Flavobacteriales</taxon>
        <taxon>Flavobacteriaceae</taxon>
        <taxon>Salegentibacter</taxon>
    </lineage>
</organism>
<name>A0ABW3NMW2_9FLAO</name>
<keyword evidence="1" id="KW-1133">Transmembrane helix</keyword>
<keyword evidence="3" id="KW-1185">Reference proteome</keyword>